<comment type="similarity">
    <text evidence="2">Belongs to the UPF0053 family.</text>
</comment>
<dbReference type="SMART" id="SM01091">
    <property type="entry name" value="CorC_HlyC"/>
    <property type="match status" value="1"/>
</dbReference>
<feature type="domain" description="CBS" evidence="12">
    <location>
        <begin position="225"/>
        <end position="284"/>
    </location>
</feature>
<gene>
    <name evidence="14" type="ORF">HF526_12575</name>
</gene>
<evidence type="ECO:0000259" key="12">
    <source>
        <dbReference type="PROSITE" id="PS51371"/>
    </source>
</evidence>
<dbReference type="Gene3D" id="3.10.580.10">
    <property type="entry name" value="CBS-domain"/>
    <property type="match status" value="1"/>
</dbReference>
<dbReference type="InterPro" id="IPR002550">
    <property type="entry name" value="CNNM"/>
</dbReference>
<dbReference type="Gene3D" id="3.30.465.10">
    <property type="match status" value="1"/>
</dbReference>
<dbReference type="InterPro" id="IPR036318">
    <property type="entry name" value="FAD-bd_PCMH-like_sf"/>
</dbReference>
<evidence type="ECO:0000256" key="4">
    <source>
        <dbReference type="ARBA" id="ARBA00022692"/>
    </source>
</evidence>
<dbReference type="InterPro" id="IPR000644">
    <property type="entry name" value="CBS_dom"/>
</dbReference>
<comment type="subcellular location">
    <subcellularLocation>
        <location evidence="1">Cell membrane</location>
        <topology evidence="1">Multi-pass membrane protein</topology>
    </subcellularLocation>
</comment>
<evidence type="ECO:0000313" key="14">
    <source>
        <dbReference type="EMBL" id="NMH98140.1"/>
    </source>
</evidence>
<evidence type="ECO:0000256" key="8">
    <source>
        <dbReference type="ARBA" id="ARBA00023136"/>
    </source>
</evidence>
<feature type="domain" description="CNNM transmembrane" evidence="13">
    <location>
        <begin position="2"/>
        <end position="206"/>
    </location>
</feature>
<dbReference type="PANTHER" id="PTHR43099">
    <property type="entry name" value="UPF0053 PROTEIN YRKA"/>
    <property type="match status" value="1"/>
</dbReference>
<dbReference type="InterPro" id="IPR005170">
    <property type="entry name" value="Transptr-assoc_dom"/>
</dbReference>
<accession>A0ABX1S999</accession>
<comment type="caution">
    <text evidence="14">The sequence shown here is derived from an EMBL/GenBank/DDBJ whole genome shotgun (WGS) entry which is preliminary data.</text>
</comment>
<evidence type="ECO:0000256" key="7">
    <source>
        <dbReference type="ARBA" id="ARBA00023122"/>
    </source>
</evidence>
<keyword evidence="7 9" id="KW-0129">CBS domain</keyword>
<keyword evidence="15" id="KW-1185">Reference proteome</keyword>
<evidence type="ECO:0000256" key="5">
    <source>
        <dbReference type="ARBA" id="ARBA00022737"/>
    </source>
</evidence>
<feature type="region of interest" description="Disordered" evidence="11">
    <location>
        <begin position="433"/>
        <end position="454"/>
    </location>
</feature>
<evidence type="ECO:0000313" key="15">
    <source>
        <dbReference type="Proteomes" id="UP000820669"/>
    </source>
</evidence>
<dbReference type="InterPro" id="IPR016169">
    <property type="entry name" value="FAD-bd_PCMH_sub2"/>
</dbReference>
<sequence length="454" mass="48981">MSTLLSILGLLAVVALTLGTAISVASEFSLTALERSQIDAHVAEVGDRRSKTVQKAHRALSFQLSGSQLGITVTTLATGYIAEPAIAELIHPVLQNLGVSPGVATGVATVLSLVLATALSMVFGELVPKNIAIARPLQTARAVVWLQSGFARTFRWLIDALNSAANAIVRKLGVEPAEELRSARSPNELSSLVRTSAQHGTLDAGTATLMDRSLRFTDRVAEDVMTPRVRMESLNTDDTVADLIRQARRTGFSRFPVHNGDPDSVLGLVHVKQAFGVPAEERETTPVRDIAQPAPTVPESLDGDELLSRLRDSGLQTAMVVDEYGGTAGLVTLEDLVEEIVGDVRDEHDRAEQARIRPLGRDSWLVSGLLRGDEVADATGFIMPPGDYETLAGLVLSRLGRIPDVGDDVNVGDWRLTVMRRDRNRVAELRLARRDQAEAEAPVQRTPDREPARG</sequence>
<evidence type="ECO:0000259" key="13">
    <source>
        <dbReference type="PROSITE" id="PS51846"/>
    </source>
</evidence>
<dbReference type="PROSITE" id="PS51846">
    <property type="entry name" value="CNNM"/>
    <property type="match status" value="1"/>
</dbReference>
<dbReference type="Pfam" id="PF00571">
    <property type="entry name" value="CBS"/>
    <property type="match status" value="2"/>
</dbReference>
<protein>
    <submittedName>
        <fullName evidence="14">HlyC/CorC family transporter</fullName>
    </submittedName>
</protein>
<dbReference type="SUPFAM" id="SSF54631">
    <property type="entry name" value="CBS-domain pair"/>
    <property type="match status" value="1"/>
</dbReference>
<reference evidence="14 15" key="1">
    <citation type="submission" date="2020-04" db="EMBL/GenBank/DDBJ databases">
        <authorList>
            <person name="Klaysubun C."/>
            <person name="Duangmal K."/>
            <person name="Lipun K."/>
        </authorList>
    </citation>
    <scope>NUCLEOTIDE SEQUENCE [LARGE SCALE GENOMIC DNA]</scope>
    <source>
        <strain evidence="14 15">K10HN5</strain>
    </source>
</reference>
<keyword evidence="8 10" id="KW-0472">Membrane</keyword>
<dbReference type="Pfam" id="PF01595">
    <property type="entry name" value="CNNM"/>
    <property type="match status" value="1"/>
</dbReference>
<feature type="domain" description="CBS" evidence="12">
    <location>
        <begin position="290"/>
        <end position="347"/>
    </location>
</feature>
<dbReference type="InterPro" id="IPR044751">
    <property type="entry name" value="Ion_transp-like_CBS"/>
</dbReference>
<keyword evidence="4 10" id="KW-0812">Transmembrane</keyword>
<evidence type="ECO:0000256" key="2">
    <source>
        <dbReference type="ARBA" id="ARBA00006337"/>
    </source>
</evidence>
<evidence type="ECO:0000256" key="11">
    <source>
        <dbReference type="SAM" id="MobiDB-lite"/>
    </source>
</evidence>
<dbReference type="InterPro" id="IPR046342">
    <property type="entry name" value="CBS_dom_sf"/>
</dbReference>
<dbReference type="InterPro" id="IPR051676">
    <property type="entry name" value="UPF0053_domain"/>
</dbReference>
<dbReference type="Proteomes" id="UP000820669">
    <property type="component" value="Unassembled WGS sequence"/>
</dbReference>
<keyword evidence="5" id="KW-0677">Repeat</keyword>
<organism evidence="14 15">
    <name type="scientific">Pseudonocardia acidicola</name>
    <dbReference type="NCBI Taxonomy" id="2724939"/>
    <lineage>
        <taxon>Bacteria</taxon>
        <taxon>Bacillati</taxon>
        <taxon>Actinomycetota</taxon>
        <taxon>Actinomycetes</taxon>
        <taxon>Pseudonocardiales</taxon>
        <taxon>Pseudonocardiaceae</taxon>
        <taxon>Pseudonocardia</taxon>
    </lineage>
</organism>
<keyword evidence="3" id="KW-1003">Cell membrane</keyword>
<dbReference type="Pfam" id="PF03471">
    <property type="entry name" value="CorC_HlyC"/>
    <property type="match status" value="1"/>
</dbReference>
<dbReference type="PANTHER" id="PTHR43099:SF6">
    <property type="entry name" value="UPF0053 PROTEIN RV1842C"/>
    <property type="match status" value="1"/>
</dbReference>
<name>A0ABX1S999_9PSEU</name>
<evidence type="ECO:0000256" key="9">
    <source>
        <dbReference type="PROSITE-ProRule" id="PRU00703"/>
    </source>
</evidence>
<evidence type="ECO:0000256" key="3">
    <source>
        <dbReference type="ARBA" id="ARBA00022475"/>
    </source>
</evidence>
<proteinExistence type="inferred from homology"/>
<dbReference type="RefSeq" id="WP_169381583.1">
    <property type="nucleotide sequence ID" value="NZ_JAAXLA010000019.1"/>
</dbReference>
<evidence type="ECO:0000256" key="10">
    <source>
        <dbReference type="PROSITE-ProRule" id="PRU01193"/>
    </source>
</evidence>
<keyword evidence="6 10" id="KW-1133">Transmembrane helix</keyword>
<dbReference type="CDD" id="cd04590">
    <property type="entry name" value="CBS_pair_CorC_HlyC_assoc"/>
    <property type="match status" value="1"/>
</dbReference>
<evidence type="ECO:0000256" key="1">
    <source>
        <dbReference type="ARBA" id="ARBA00004651"/>
    </source>
</evidence>
<dbReference type="PROSITE" id="PS51371">
    <property type="entry name" value="CBS"/>
    <property type="match status" value="2"/>
</dbReference>
<dbReference type="SUPFAM" id="SSF56176">
    <property type="entry name" value="FAD-binding/transporter-associated domain-like"/>
    <property type="match status" value="1"/>
</dbReference>
<dbReference type="EMBL" id="JAAXLA010000019">
    <property type="protein sequence ID" value="NMH98140.1"/>
    <property type="molecule type" value="Genomic_DNA"/>
</dbReference>
<evidence type="ECO:0000256" key="6">
    <source>
        <dbReference type="ARBA" id="ARBA00022989"/>
    </source>
</evidence>